<name>A0ABX2B2V7_9BACT</name>
<evidence type="ECO:0000256" key="1">
    <source>
        <dbReference type="SAM" id="Phobius"/>
    </source>
</evidence>
<feature type="transmembrane region" description="Helical" evidence="1">
    <location>
        <begin position="332"/>
        <end position="353"/>
    </location>
</feature>
<dbReference type="RefSeq" id="WP_172344235.1">
    <property type="nucleotide sequence ID" value="NZ_CATEIB010000158.1"/>
</dbReference>
<protein>
    <recommendedName>
        <fullName evidence="5">Protein BatD</fullName>
    </recommendedName>
</protein>
<sequence length="357" mass="40688">MKKTIFILSMIFAVLTAAARVSVVSQIDPIEILVGEQATVTLNVTIKKGQKLMFPDIQPSRFIVPGVEVVEVSSADTSSLDNDMISVSKRYTITSFDEKLYYLPPMQVVVDGKKYVSRNLALKVLTIPVDTLHSNQFFPPDDVQNPPFMLSEWRGPFWLSIAFVICLAVIAYLFVCLRNRKPIIPAVRFTKRVLPHKRALDAIDRIKESKMSNSEDQKTYYTQLTDTLRKYIEERFGFNAMEMTTTEIIENLRQAGDSKMTDELKQLFTTADLVKFARHSALINENDANLLHAIEFINTTKTDDNIQMEERVKPALTQQQVQSMRARTVIKYVLVCVSVIAVAVIIYVAYHLYMLLM</sequence>
<keyword evidence="1" id="KW-0812">Transmembrane</keyword>
<evidence type="ECO:0000256" key="2">
    <source>
        <dbReference type="SAM" id="SignalP"/>
    </source>
</evidence>
<dbReference type="EMBL" id="JABKKJ010000004">
    <property type="protein sequence ID" value="NPE24742.1"/>
    <property type="molecule type" value="Genomic_DNA"/>
</dbReference>
<keyword evidence="1" id="KW-0472">Membrane</keyword>
<reference evidence="3 4" key="1">
    <citation type="submission" date="2020-05" db="EMBL/GenBank/DDBJ databases">
        <title>Distinct polysaccharide utilization as determinants for interspecies competition between intestinal Prevotella spp.</title>
        <authorList>
            <person name="Galvez E.J.C."/>
            <person name="Iljazovic A."/>
            <person name="Strowig T."/>
        </authorList>
    </citation>
    <scope>NUCLEOTIDE SEQUENCE [LARGE SCALE GENOMIC DNA]</scope>
    <source>
        <strain evidence="3 4">PCHR</strain>
    </source>
</reference>
<keyword evidence="4" id="KW-1185">Reference proteome</keyword>
<keyword evidence="2" id="KW-0732">Signal</keyword>
<evidence type="ECO:0000313" key="4">
    <source>
        <dbReference type="Proteomes" id="UP000820977"/>
    </source>
</evidence>
<evidence type="ECO:0000313" key="3">
    <source>
        <dbReference type="EMBL" id="NPE24742.1"/>
    </source>
</evidence>
<keyword evidence="1" id="KW-1133">Transmembrane helix</keyword>
<dbReference type="Proteomes" id="UP000820977">
    <property type="component" value="Unassembled WGS sequence"/>
</dbReference>
<feature type="signal peptide" evidence="2">
    <location>
        <begin position="1"/>
        <end position="19"/>
    </location>
</feature>
<gene>
    <name evidence="3" type="ORF">HPS54_04285</name>
</gene>
<proteinExistence type="predicted"/>
<feature type="transmembrane region" description="Helical" evidence="1">
    <location>
        <begin position="157"/>
        <end position="175"/>
    </location>
</feature>
<evidence type="ECO:0008006" key="5">
    <source>
        <dbReference type="Google" id="ProtNLM"/>
    </source>
</evidence>
<feature type="chain" id="PRO_5046639721" description="Protein BatD" evidence="2">
    <location>
        <begin position="20"/>
        <end position="357"/>
    </location>
</feature>
<accession>A0ABX2B2V7</accession>
<organism evidence="3 4">
    <name type="scientific">Xylanibacter caecicola</name>
    <dbReference type="NCBI Taxonomy" id="2736294"/>
    <lineage>
        <taxon>Bacteria</taxon>
        <taxon>Pseudomonadati</taxon>
        <taxon>Bacteroidota</taxon>
        <taxon>Bacteroidia</taxon>
        <taxon>Bacteroidales</taxon>
        <taxon>Prevotellaceae</taxon>
        <taxon>Xylanibacter</taxon>
    </lineage>
</organism>
<comment type="caution">
    <text evidence="3">The sequence shown here is derived from an EMBL/GenBank/DDBJ whole genome shotgun (WGS) entry which is preliminary data.</text>
</comment>